<organism evidence="3 4">
    <name type="scientific">Treponema ruminis</name>
    <dbReference type="NCBI Taxonomy" id="744515"/>
    <lineage>
        <taxon>Bacteria</taxon>
        <taxon>Pseudomonadati</taxon>
        <taxon>Spirochaetota</taxon>
        <taxon>Spirochaetia</taxon>
        <taxon>Spirochaetales</taxon>
        <taxon>Treponemataceae</taxon>
        <taxon>Treponema</taxon>
    </lineage>
</organism>
<dbReference type="PROSITE" id="PS50110">
    <property type="entry name" value="RESPONSE_REGULATORY"/>
    <property type="match status" value="1"/>
</dbReference>
<dbReference type="PANTHER" id="PTHR43228">
    <property type="entry name" value="TWO-COMPONENT RESPONSE REGULATOR"/>
    <property type="match status" value="1"/>
</dbReference>
<dbReference type="InterPro" id="IPR052048">
    <property type="entry name" value="ST_Response_Regulator"/>
</dbReference>
<dbReference type="SMART" id="SM00448">
    <property type="entry name" value="REC"/>
    <property type="match status" value="1"/>
</dbReference>
<comment type="caution">
    <text evidence="3">The sequence shown here is derived from an EMBL/GenBank/DDBJ whole genome shotgun (WGS) entry which is preliminary data.</text>
</comment>
<dbReference type="GO" id="GO:0000160">
    <property type="term" value="P:phosphorelay signal transduction system"/>
    <property type="evidence" value="ECO:0007669"/>
    <property type="project" value="InterPro"/>
</dbReference>
<evidence type="ECO:0000256" key="1">
    <source>
        <dbReference type="PROSITE-ProRule" id="PRU00169"/>
    </source>
</evidence>
<dbReference type="RefSeq" id="WP_184659631.1">
    <property type="nucleotide sequence ID" value="NZ_CP031518.1"/>
</dbReference>
<keyword evidence="4" id="KW-1185">Reference proteome</keyword>
<keyword evidence="1" id="KW-0597">Phosphoprotein</keyword>
<dbReference type="Gene3D" id="3.40.50.2300">
    <property type="match status" value="1"/>
</dbReference>
<dbReference type="InterPro" id="IPR011006">
    <property type="entry name" value="CheY-like_superfamily"/>
</dbReference>
<dbReference type="AlphaFoldDB" id="A0A7W8G9T6"/>
<evidence type="ECO:0000259" key="2">
    <source>
        <dbReference type="PROSITE" id="PS50110"/>
    </source>
</evidence>
<feature type="domain" description="Response regulatory" evidence="2">
    <location>
        <begin position="18"/>
        <end position="135"/>
    </location>
</feature>
<feature type="modified residue" description="4-aspartylphosphate" evidence="1">
    <location>
        <position position="70"/>
    </location>
</feature>
<dbReference type="Proteomes" id="UP000518887">
    <property type="component" value="Unassembled WGS sequence"/>
</dbReference>
<gene>
    <name evidence="3" type="ORF">HNP76_001778</name>
</gene>
<dbReference type="Pfam" id="PF00072">
    <property type="entry name" value="Response_reg"/>
    <property type="match status" value="1"/>
</dbReference>
<reference evidence="3 4" key="1">
    <citation type="submission" date="2020-08" db="EMBL/GenBank/DDBJ databases">
        <title>Genomic Encyclopedia of Type Strains, Phase IV (KMG-IV): sequencing the most valuable type-strain genomes for metagenomic binning, comparative biology and taxonomic classification.</title>
        <authorList>
            <person name="Goeker M."/>
        </authorList>
    </citation>
    <scope>NUCLEOTIDE SEQUENCE [LARGE SCALE GENOMIC DNA]</scope>
    <source>
        <strain evidence="3 4">DSM 103462</strain>
    </source>
</reference>
<dbReference type="InterPro" id="IPR001789">
    <property type="entry name" value="Sig_transdc_resp-reg_receiver"/>
</dbReference>
<sequence length="137" mass="15199">MGYDRKEDGLRTDGSKGHVLVADDAPFITKQISKMLTDDGFLVVDVLHNGEDLIKVYKEKYPDIDLVTLDITMPKMDGITTLEQILAFDKDAHVVMVTANDNTSVVRKAIALGAKNFIVKPLKPEAVLSRLRSSVRK</sequence>
<proteinExistence type="predicted"/>
<dbReference type="SUPFAM" id="SSF52172">
    <property type="entry name" value="CheY-like"/>
    <property type="match status" value="1"/>
</dbReference>
<dbReference type="EMBL" id="JACHFQ010000005">
    <property type="protein sequence ID" value="MBB5226405.1"/>
    <property type="molecule type" value="Genomic_DNA"/>
</dbReference>
<evidence type="ECO:0000313" key="4">
    <source>
        <dbReference type="Proteomes" id="UP000518887"/>
    </source>
</evidence>
<evidence type="ECO:0000313" key="3">
    <source>
        <dbReference type="EMBL" id="MBB5226405.1"/>
    </source>
</evidence>
<accession>A0A7W8G9T6</accession>
<protein>
    <submittedName>
        <fullName evidence="3">Two-component system chemotaxis response regulator CheY</fullName>
    </submittedName>
</protein>
<dbReference type="PANTHER" id="PTHR43228:SF1">
    <property type="entry name" value="TWO-COMPONENT RESPONSE REGULATOR ARR22"/>
    <property type="match status" value="1"/>
</dbReference>
<name>A0A7W8G9T6_9SPIR</name>